<dbReference type="EMBL" id="JAVXUP010000754">
    <property type="protein sequence ID" value="KAK3021538.1"/>
    <property type="molecule type" value="Genomic_DNA"/>
</dbReference>
<evidence type="ECO:0000256" key="4">
    <source>
        <dbReference type="ARBA" id="ARBA00022840"/>
    </source>
</evidence>
<dbReference type="GO" id="GO:0005524">
    <property type="term" value="F:ATP binding"/>
    <property type="evidence" value="ECO:0007669"/>
    <property type="project" value="UniProtKB-KW"/>
</dbReference>
<accession>A0AA89B088</accession>
<dbReference type="Proteomes" id="UP001188597">
    <property type="component" value="Unassembled WGS sequence"/>
</dbReference>
<dbReference type="AlphaFoldDB" id="A0AA89B088"/>
<evidence type="ECO:0000256" key="2">
    <source>
        <dbReference type="ARBA" id="ARBA00022741"/>
    </source>
</evidence>
<keyword evidence="2" id="KW-0547">Nucleotide-binding</keyword>
<keyword evidence="1" id="KW-0808">Transferase</keyword>
<dbReference type="Gene3D" id="1.10.510.10">
    <property type="entry name" value="Transferase(Phosphotransferase) domain 1"/>
    <property type="match status" value="1"/>
</dbReference>
<protein>
    <submittedName>
        <fullName evidence="5">Uncharacterized protein</fullName>
    </submittedName>
</protein>
<dbReference type="InterPro" id="IPR052059">
    <property type="entry name" value="CR_Ser/Thr_kinase"/>
</dbReference>
<sequence length="147" mass="16627">MSKYFASHIWGYACLHQLGPSKLFSRGPFWETASVRGSIPKEHRMGLKAYVLQEQGNLLELVDRSLGSKYPEEEAMRMLSIALLCTNPSPLFRPTMSSVVRMLEGKIPVQAPQVKRGPMKEDSRLKGLERLTQESQTWATPKTVHGR</sequence>
<reference evidence="5" key="1">
    <citation type="submission" date="2022-12" db="EMBL/GenBank/DDBJ databases">
        <title>Draft genome assemblies for two species of Escallonia (Escalloniales).</title>
        <authorList>
            <person name="Chanderbali A."/>
            <person name="Dervinis C."/>
            <person name="Anghel I."/>
            <person name="Soltis D."/>
            <person name="Soltis P."/>
            <person name="Zapata F."/>
        </authorList>
    </citation>
    <scope>NUCLEOTIDE SEQUENCE</scope>
    <source>
        <strain evidence="5">UCBG64.0493</strain>
        <tissue evidence="5">Leaf</tissue>
    </source>
</reference>
<organism evidence="5 6">
    <name type="scientific">Escallonia herrerae</name>
    <dbReference type="NCBI Taxonomy" id="1293975"/>
    <lineage>
        <taxon>Eukaryota</taxon>
        <taxon>Viridiplantae</taxon>
        <taxon>Streptophyta</taxon>
        <taxon>Embryophyta</taxon>
        <taxon>Tracheophyta</taxon>
        <taxon>Spermatophyta</taxon>
        <taxon>Magnoliopsida</taxon>
        <taxon>eudicotyledons</taxon>
        <taxon>Gunneridae</taxon>
        <taxon>Pentapetalae</taxon>
        <taxon>asterids</taxon>
        <taxon>campanulids</taxon>
        <taxon>Escalloniales</taxon>
        <taxon>Escalloniaceae</taxon>
        <taxon>Escallonia</taxon>
    </lineage>
</organism>
<name>A0AA89B088_9ASTE</name>
<evidence type="ECO:0000256" key="3">
    <source>
        <dbReference type="ARBA" id="ARBA00022777"/>
    </source>
</evidence>
<dbReference type="GO" id="GO:0016301">
    <property type="term" value="F:kinase activity"/>
    <property type="evidence" value="ECO:0007669"/>
    <property type="project" value="UniProtKB-KW"/>
</dbReference>
<keyword evidence="3" id="KW-0418">Kinase</keyword>
<proteinExistence type="predicted"/>
<evidence type="ECO:0000313" key="6">
    <source>
        <dbReference type="Proteomes" id="UP001188597"/>
    </source>
</evidence>
<keyword evidence="4" id="KW-0067">ATP-binding</keyword>
<dbReference type="SUPFAM" id="SSF56112">
    <property type="entry name" value="Protein kinase-like (PK-like)"/>
    <property type="match status" value="1"/>
</dbReference>
<keyword evidence="6" id="KW-1185">Reference proteome</keyword>
<comment type="caution">
    <text evidence="5">The sequence shown here is derived from an EMBL/GenBank/DDBJ whole genome shotgun (WGS) entry which is preliminary data.</text>
</comment>
<dbReference type="InterPro" id="IPR011009">
    <property type="entry name" value="Kinase-like_dom_sf"/>
</dbReference>
<evidence type="ECO:0000313" key="5">
    <source>
        <dbReference type="EMBL" id="KAK3021538.1"/>
    </source>
</evidence>
<gene>
    <name evidence="5" type="ORF">RJ639_046486</name>
</gene>
<evidence type="ECO:0000256" key="1">
    <source>
        <dbReference type="ARBA" id="ARBA00022679"/>
    </source>
</evidence>
<dbReference type="PANTHER" id="PTHR47973">
    <property type="entry name" value="CYSTEINE-RICH RECEPTOR-LIKE PROTEIN KINASE 3"/>
    <property type="match status" value="1"/>
</dbReference>